<protein>
    <recommendedName>
        <fullName evidence="4">DUF2076 domain-containing protein</fullName>
    </recommendedName>
</protein>
<dbReference type="KEGG" id="ido:I598_2590"/>
<evidence type="ECO:0000313" key="3">
    <source>
        <dbReference type="Proteomes" id="UP000076794"/>
    </source>
</evidence>
<feature type="compositionally biased region" description="Low complexity" evidence="1">
    <location>
        <begin position="181"/>
        <end position="203"/>
    </location>
</feature>
<dbReference type="OrthoDB" id="5520269at2"/>
<feature type="region of interest" description="Disordered" evidence="1">
    <location>
        <begin position="180"/>
        <end position="211"/>
    </location>
</feature>
<dbReference type="STRING" id="1300344.I598_2590"/>
<dbReference type="RefSeq" id="WP_068203300.1">
    <property type="nucleotide sequence ID" value="NZ_CP014209.1"/>
</dbReference>
<accession>A0A161IJD1</accession>
<evidence type="ECO:0008006" key="4">
    <source>
        <dbReference type="Google" id="ProtNLM"/>
    </source>
</evidence>
<organism evidence="2 3">
    <name type="scientific">Isoptericola dokdonensis DS-3</name>
    <dbReference type="NCBI Taxonomy" id="1300344"/>
    <lineage>
        <taxon>Bacteria</taxon>
        <taxon>Bacillati</taxon>
        <taxon>Actinomycetota</taxon>
        <taxon>Actinomycetes</taxon>
        <taxon>Micrococcales</taxon>
        <taxon>Promicromonosporaceae</taxon>
        <taxon>Isoptericola</taxon>
    </lineage>
</organism>
<keyword evidence="3" id="KW-1185">Reference proteome</keyword>
<name>A0A161IJD1_9MICO</name>
<evidence type="ECO:0000256" key="1">
    <source>
        <dbReference type="SAM" id="MobiDB-lite"/>
    </source>
</evidence>
<gene>
    <name evidence="2" type="ORF">I598_2590</name>
</gene>
<reference evidence="2 3" key="1">
    <citation type="submission" date="2016-01" db="EMBL/GenBank/DDBJ databases">
        <title>Complete genome sequence of a soil Actinobacterium, Isoptericola dokdonensis DS-3.</title>
        <authorList>
            <person name="Kwon S.-K."/>
            <person name="Kim J.F."/>
        </authorList>
    </citation>
    <scope>NUCLEOTIDE SEQUENCE [LARGE SCALE GENOMIC DNA]</scope>
    <source>
        <strain evidence="2 3">DS-3</strain>
    </source>
</reference>
<dbReference type="Proteomes" id="UP000076794">
    <property type="component" value="Chromosome"/>
</dbReference>
<feature type="compositionally biased region" description="Basic and acidic residues" evidence="1">
    <location>
        <begin position="7"/>
        <end position="16"/>
    </location>
</feature>
<dbReference type="EMBL" id="CP014209">
    <property type="protein sequence ID" value="ANC32124.1"/>
    <property type="molecule type" value="Genomic_DNA"/>
</dbReference>
<evidence type="ECO:0000313" key="2">
    <source>
        <dbReference type="EMBL" id="ANC32124.1"/>
    </source>
</evidence>
<feature type="region of interest" description="Disordered" evidence="1">
    <location>
        <begin position="1"/>
        <end position="55"/>
    </location>
</feature>
<feature type="compositionally biased region" description="Polar residues" evidence="1">
    <location>
        <begin position="32"/>
        <end position="50"/>
    </location>
</feature>
<dbReference type="AlphaFoldDB" id="A0A161IJD1"/>
<proteinExistence type="predicted"/>
<sequence>MGFLDRLLGRSDDRHPSVPGMTGGAAPRGYASPTQAPQWQQQASPGQTAARNPDDVAIDRYRYLLRTAPPDAVEQAHAEAFAQLTPEQRRQVLTEVGATLPPSERATSDDPQSLARMATRAELRNPGTLEKSFRGGAPGGMGFGSMVGSSLLGTVAGVVIGSAVANMLFGPAFGDPSTPVAEDAAAAGDEGAGVEDAGATDAGADGGGDVGAADAGADEGLFGGFFGGDGGGGDFGGGDFGGF</sequence>
<dbReference type="PATRIC" id="fig|1300344.3.peg.2601"/>